<sequence>MPRTQLNQEDEIMLSDLWRVMVALCDYRAWWRKLTGRPLVDVVFITNLRDEAERERFFGHRVPVLGHANGPRIYQNGVAGRVRGIYSTAAEMLTKEGRRLARAQCISACEWAEHNGAKVVLLAASTKRLFGRDGAILKERFPNLLFTIGDNGTAQMLWVDVERALRNAKLDQRNARILLIDPYGPQGACMARRLLQAGYRVVAWCSNDTTLADIHAETGMEITSRIEDAGQVDAVVSCTHSVSARLGVYGITRLRHSHRKLLVIDAAEPASLDIDAYAICLEEVVRQDAGKAYSSQLHYVLGGWSRRLLMLSRGVVFGGYAEALALYQAIHQLGQHELAQMDWFEVDCPRIIQIGTVLTYAGFAPPTPACFGKRVDDFDLAYANRPMTAFTPMSGNTLPMMASVRN</sequence>
<dbReference type="SUPFAM" id="SSF51735">
    <property type="entry name" value="NAD(P)-binding Rossmann-fold domains"/>
    <property type="match status" value="1"/>
</dbReference>
<protein>
    <submittedName>
        <fullName evidence="1">Uncharacterized protein</fullName>
    </submittedName>
</protein>
<dbReference type="InterPro" id="IPR036291">
    <property type="entry name" value="NAD(P)-bd_dom_sf"/>
</dbReference>
<reference evidence="1" key="2">
    <citation type="submission" date="2023-06" db="EMBL/GenBank/DDBJ databases">
        <authorList>
            <person name="Lucena T."/>
            <person name="Sun Q."/>
        </authorList>
    </citation>
    <scope>NUCLEOTIDE SEQUENCE</scope>
    <source>
        <strain evidence="1">CECT 7703</strain>
    </source>
</reference>
<dbReference type="EMBL" id="JAUFPU010000004">
    <property type="protein sequence ID" value="MDN3576218.1"/>
    <property type="molecule type" value="Genomic_DNA"/>
</dbReference>
<gene>
    <name evidence="1" type="ORF">QWZ03_05505</name>
</gene>
<keyword evidence="2" id="KW-1185">Reference proteome</keyword>
<accession>A0ABT8B1W9</accession>
<dbReference type="RefSeq" id="WP_290331812.1">
    <property type="nucleotide sequence ID" value="NZ_JAUFPU010000004.1"/>
</dbReference>
<dbReference type="Proteomes" id="UP001180081">
    <property type="component" value="Unassembled WGS sequence"/>
</dbReference>
<name>A0ABT8B1W9_9NEIS</name>
<comment type="caution">
    <text evidence="1">The sequence shown here is derived from an EMBL/GenBank/DDBJ whole genome shotgun (WGS) entry which is preliminary data.</text>
</comment>
<dbReference type="Gene3D" id="3.40.50.720">
    <property type="entry name" value="NAD(P)-binding Rossmann-like Domain"/>
    <property type="match status" value="1"/>
</dbReference>
<reference evidence="1" key="1">
    <citation type="journal article" date="2014" name="Int. J. Syst. Evol. Microbiol.">
        <title>Complete genome of a new Firmicutes species belonging to the dominant human colonic microbiota ('Ruminococcus bicirculans') reveals two chromosomes and a selective capacity to utilize plant glucans.</title>
        <authorList>
            <consortium name="NISC Comparative Sequencing Program"/>
            <person name="Wegmann U."/>
            <person name="Louis P."/>
            <person name="Goesmann A."/>
            <person name="Henrissat B."/>
            <person name="Duncan S.H."/>
            <person name="Flint H.J."/>
        </authorList>
    </citation>
    <scope>NUCLEOTIDE SEQUENCE</scope>
    <source>
        <strain evidence="1">CECT 7703</strain>
    </source>
</reference>
<evidence type="ECO:0000313" key="2">
    <source>
        <dbReference type="Proteomes" id="UP001180081"/>
    </source>
</evidence>
<evidence type="ECO:0000313" key="1">
    <source>
        <dbReference type="EMBL" id="MDN3576218.1"/>
    </source>
</evidence>
<organism evidence="1 2">
    <name type="scientific">Chitinimonas viridis</name>
    <dbReference type="NCBI Taxonomy" id="664880"/>
    <lineage>
        <taxon>Bacteria</taxon>
        <taxon>Pseudomonadati</taxon>
        <taxon>Pseudomonadota</taxon>
        <taxon>Betaproteobacteria</taxon>
        <taxon>Neisseriales</taxon>
        <taxon>Chitinibacteraceae</taxon>
        <taxon>Chitinimonas</taxon>
    </lineage>
</organism>
<proteinExistence type="predicted"/>